<name>A0A2K9LRN5_9GAMM</name>
<dbReference type="Pfam" id="PF07362">
    <property type="entry name" value="CcdA"/>
    <property type="match status" value="1"/>
</dbReference>
<organism evidence="2 3">
    <name type="scientific">Ketobacter alkanivorans</name>
    <dbReference type="NCBI Taxonomy" id="1917421"/>
    <lineage>
        <taxon>Bacteria</taxon>
        <taxon>Pseudomonadati</taxon>
        <taxon>Pseudomonadota</taxon>
        <taxon>Gammaproteobacteria</taxon>
        <taxon>Pseudomonadales</taxon>
        <taxon>Ketobacteraceae</taxon>
        <taxon>Ketobacter</taxon>
    </lineage>
</organism>
<evidence type="ECO:0000313" key="3">
    <source>
        <dbReference type="Proteomes" id="UP000235116"/>
    </source>
</evidence>
<reference evidence="3" key="1">
    <citation type="submission" date="2017-08" db="EMBL/GenBank/DDBJ databases">
        <title>Direct submision.</title>
        <authorList>
            <person name="Kim S.-J."/>
            <person name="Rhee S.-K."/>
        </authorList>
    </citation>
    <scope>NUCLEOTIDE SEQUENCE [LARGE SCALE GENOMIC DNA]</scope>
    <source>
        <strain evidence="3">GI5</strain>
    </source>
</reference>
<proteinExistence type="predicted"/>
<accession>A0A2K9LRN5</accession>
<sequence>MNPVFDTQAPKKPTNVSINSDLLAKAKDLKINLSSTFEAALVELVNAKQRELWRNQNKNAIEAYNQLVEEHGTFSDELRSF</sequence>
<keyword evidence="3" id="KW-1185">Reference proteome</keyword>
<dbReference type="RefSeq" id="WP_101896169.1">
    <property type="nucleotide sequence ID" value="NZ_CP022684.1"/>
</dbReference>
<keyword evidence="1" id="KW-1277">Toxin-antitoxin system</keyword>
<dbReference type="EMBL" id="CP022684">
    <property type="protein sequence ID" value="AUM14801.1"/>
    <property type="molecule type" value="Genomic_DNA"/>
</dbReference>
<evidence type="ECO:0000313" key="2">
    <source>
        <dbReference type="EMBL" id="AUM14801.1"/>
    </source>
</evidence>
<dbReference type="KEGG" id="kak:Kalk_01700"/>
<dbReference type="AlphaFoldDB" id="A0A2K9LRN5"/>
<gene>
    <name evidence="2" type="ORF">Kalk_01700</name>
</gene>
<dbReference type="Proteomes" id="UP000235116">
    <property type="component" value="Chromosome"/>
</dbReference>
<protein>
    <submittedName>
        <fullName evidence="2">Acetoacetyl-CoA synthase</fullName>
    </submittedName>
</protein>
<dbReference type="InterPro" id="IPR009956">
    <property type="entry name" value="Post-segregation_anti-tox_CcdA"/>
</dbReference>
<evidence type="ECO:0000256" key="1">
    <source>
        <dbReference type="ARBA" id="ARBA00022649"/>
    </source>
</evidence>
<dbReference type="OrthoDB" id="7219749at2"/>